<evidence type="ECO:0000256" key="3">
    <source>
        <dbReference type="ARBA" id="ARBA00022596"/>
    </source>
</evidence>
<comment type="caution">
    <text evidence="7">The sequence shown here is derived from an EMBL/GenBank/DDBJ whole genome shotgun (WGS) entry which is preliminary data.</text>
</comment>
<dbReference type="InterPro" id="IPR012406">
    <property type="entry name" value="UreE"/>
</dbReference>
<dbReference type="Pfam" id="PF05194">
    <property type="entry name" value="UreE_C"/>
    <property type="match status" value="1"/>
</dbReference>
<reference evidence="7 8" key="1">
    <citation type="submission" date="2015-02" db="EMBL/GenBank/DDBJ databases">
        <title>Draft genome sequence of Pseudomonas stutzeri NT0128 isolated from wheat (Triticum turgidum) rhizosphere.</title>
        <authorList>
            <person name="Tovi N."/>
            <person name="Frenk S."/>
            <person name="Hadar Y."/>
            <person name="Minz D."/>
        </authorList>
    </citation>
    <scope>NUCLEOTIDE SEQUENCE [LARGE SCALE GENOMIC DNA]</scope>
    <source>
        <strain evidence="7 8">NT0128</strain>
    </source>
</reference>
<dbReference type="InterPro" id="IPR007864">
    <property type="entry name" value="UreE_C_dom"/>
</dbReference>
<sequence>MLVIHQRSPAQPQADAELALTYEARSKSRLRCFTTQGEEVGLFLERGQPPLHDGECLRANDGRIVIVRARAEQLLHVTCSSAFELTRAAYHLGNRHVALQIGDGWLRLLDDYVLKDMLLQLGARVEATEAPFQPEHGAYGGGHHHSHAGEAEFSYAPRLHQFGVRT</sequence>
<dbReference type="PIRSF" id="PIRSF036402">
    <property type="entry name" value="Ureas_acces_UreE"/>
    <property type="match status" value="1"/>
</dbReference>
<dbReference type="GO" id="GO:0016151">
    <property type="term" value="F:nickel cation binding"/>
    <property type="evidence" value="ECO:0007669"/>
    <property type="project" value="UniProtKB-UniRule"/>
</dbReference>
<accession>A0A0D9AF46</accession>
<dbReference type="Gene3D" id="2.60.260.20">
    <property type="entry name" value="Urease metallochaperone UreE, N-terminal domain"/>
    <property type="match status" value="1"/>
</dbReference>
<dbReference type="NCBIfam" id="NF009751">
    <property type="entry name" value="PRK13261.1-1"/>
    <property type="match status" value="1"/>
</dbReference>
<dbReference type="SUPFAM" id="SSF69737">
    <property type="entry name" value="Urease metallochaperone UreE, C-terminal domain"/>
    <property type="match status" value="1"/>
</dbReference>
<dbReference type="InterPro" id="IPR004029">
    <property type="entry name" value="UreE_N"/>
</dbReference>
<keyword evidence="3 5" id="KW-0533">Nickel</keyword>
<dbReference type="Pfam" id="PF02814">
    <property type="entry name" value="UreE_N"/>
    <property type="match status" value="1"/>
</dbReference>
<dbReference type="Proteomes" id="UP000032487">
    <property type="component" value="Unassembled WGS sequence"/>
</dbReference>
<comment type="function">
    <text evidence="5">Involved in urease metallocenter assembly. Binds nickel. Probably functions as a nickel donor during metallocenter assembly.</text>
</comment>
<dbReference type="GO" id="GO:0005737">
    <property type="term" value="C:cytoplasm"/>
    <property type="evidence" value="ECO:0007669"/>
    <property type="project" value="UniProtKB-SubCell"/>
</dbReference>
<comment type="subcellular location">
    <subcellularLocation>
        <location evidence="1 5">Cytoplasm</location>
    </subcellularLocation>
</comment>
<keyword evidence="2 5" id="KW-0963">Cytoplasm</keyword>
<name>A0A0D9AF46_STUST</name>
<dbReference type="GO" id="GO:0065003">
    <property type="term" value="P:protein-containing complex assembly"/>
    <property type="evidence" value="ECO:0007669"/>
    <property type="project" value="InterPro"/>
</dbReference>
<dbReference type="HAMAP" id="MF_00822">
    <property type="entry name" value="UreE"/>
    <property type="match status" value="1"/>
</dbReference>
<dbReference type="OrthoDB" id="5421304at2"/>
<comment type="similarity">
    <text evidence="5">Belongs to the UreE family.</text>
</comment>
<dbReference type="InterPro" id="IPR036118">
    <property type="entry name" value="UreE_N_sf"/>
</dbReference>
<dbReference type="CDD" id="cd00571">
    <property type="entry name" value="UreE"/>
    <property type="match status" value="1"/>
</dbReference>
<dbReference type="AlphaFoldDB" id="A0A0D9AF46"/>
<dbReference type="PATRIC" id="fig|316.101.peg.2649"/>
<keyword evidence="4 5" id="KW-0143">Chaperone</keyword>
<evidence type="ECO:0000256" key="4">
    <source>
        <dbReference type="ARBA" id="ARBA00023186"/>
    </source>
</evidence>
<dbReference type="GO" id="GO:0006457">
    <property type="term" value="P:protein folding"/>
    <property type="evidence" value="ECO:0007669"/>
    <property type="project" value="InterPro"/>
</dbReference>
<dbReference type="GO" id="GO:0051082">
    <property type="term" value="F:unfolded protein binding"/>
    <property type="evidence" value="ECO:0007669"/>
    <property type="project" value="UniProtKB-UniRule"/>
</dbReference>
<evidence type="ECO:0000313" key="8">
    <source>
        <dbReference type="Proteomes" id="UP000032487"/>
    </source>
</evidence>
<evidence type="ECO:0000256" key="1">
    <source>
        <dbReference type="ARBA" id="ARBA00004496"/>
    </source>
</evidence>
<organism evidence="7 8">
    <name type="scientific">Stutzerimonas stutzeri</name>
    <name type="common">Pseudomonas stutzeri</name>
    <dbReference type="NCBI Taxonomy" id="316"/>
    <lineage>
        <taxon>Bacteria</taxon>
        <taxon>Pseudomonadati</taxon>
        <taxon>Pseudomonadota</taxon>
        <taxon>Gammaproteobacteria</taxon>
        <taxon>Pseudomonadales</taxon>
        <taxon>Pseudomonadaceae</taxon>
        <taxon>Stutzerimonas</taxon>
    </lineage>
</organism>
<dbReference type="Gene3D" id="3.30.70.790">
    <property type="entry name" value="UreE, C-terminal domain"/>
    <property type="match status" value="1"/>
</dbReference>
<dbReference type="EMBL" id="JYHV01000037">
    <property type="protein sequence ID" value="KJH79282.1"/>
    <property type="molecule type" value="Genomic_DNA"/>
</dbReference>
<dbReference type="SMART" id="SM00988">
    <property type="entry name" value="UreE_N"/>
    <property type="match status" value="1"/>
</dbReference>
<feature type="domain" description="UreE urease accessory N-terminal" evidence="6">
    <location>
        <begin position="1"/>
        <end position="65"/>
    </location>
</feature>
<protein>
    <recommendedName>
        <fullName evidence="5">Urease accessory protein UreE</fullName>
    </recommendedName>
</protein>
<dbReference type="RefSeq" id="WP_045163793.1">
    <property type="nucleotide sequence ID" value="NZ_JYHV01000037.1"/>
</dbReference>
<dbReference type="GO" id="GO:0019627">
    <property type="term" value="P:urea metabolic process"/>
    <property type="evidence" value="ECO:0007669"/>
    <property type="project" value="InterPro"/>
</dbReference>
<dbReference type="SUPFAM" id="SSF69287">
    <property type="entry name" value="Urease metallochaperone UreE, N-terminal domain"/>
    <property type="match status" value="1"/>
</dbReference>
<dbReference type="NCBIfam" id="NF009753">
    <property type="entry name" value="PRK13261.1-5"/>
    <property type="match status" value="1"/>
</dbReference>
<evidence type="ECO:0000256" key="5">
    <source>
        <dbReference type="HAMAP-Rule" id="MF_00822"/>
    </source>
</evidence>
<evidence type="ECO:0000256" key="2">
    <source>
        <dbReference type="ARBA" id="ARBA00022490"/>
    </source>
</evidence>
<evidence type="ECO:0000313" key="7">
    <source>
        <dbReference type="EMBL" id="KJH79282.1"/>
    </source>
</evidence>
<evidence type="ECO:0000259" key="6">
    <source>
        <dbReference type="SMART" id="SM00988"/>
    </source>
</evidence>
<proteinExistence type="inferred from homology"/>
<gene>
    <name evidence="5" type="primary">ureE</name>
    <name evidence="7" type="ORF">UF78_19080</name>
</gene>